<dbReference type="Proteomes" id="UP001362999">
    <property type="component" value="Unassembled WGS sequence"/>
</dbReference>
<gene>
    <name evidence="1" type="ORF">R3P38DRAFT_3207275</name>
</gene>
<dbReference type="AlphaFoldDB" id="A0AAW0AKH4"/>
<sequence length="308" mass="34531">MSRKGYHVLHLPGVAGGRLGCNSEAREVCSAYLARDRCAGATPAMPVVMITSWVSMVDELGVEDGDVVNGDERAARITSVWRQIFLRLKWSPFLLAGQLQDTRDPSASWYHSPSSNFRRVWAAYFQTPCALGWAGYYRSPQTPTRAPTSHRIDDIVLLPDTGLPRSFGYEHRDGRASMRLETSLEEARCRLILDRPFSKRHLLALDTIILYTPLAICVYWLSYPDCATCRSCSLAHSRRYEVAQGAKCYRWGVAYSLIRPGLWRKTRSSGDIDLVAWKASKQDLEALMDECWIPFSASSSSSSLSAPP</sequence>
<evidence type="ECO:0000313" key="2">
    <source>
        <dbReference type="Proteomes" id="UP001362999"/>
    </source>
</evidence>
<dbReference type="EMBL" id="JAWWNJ010000060">
    <property type="protein sequence ID" value="KAK7013251.1"/>
    <property type="molecule type" value="Genomic_DNA"/>
</dbReference>
<evidence type="ECO:0000313" key="1">
    <source>
        <dbReference type="EMBL" id="KAK7013251.1"/>
    </source>
</evidence>
<name>A0AAW0AKH4_9AGAR</name>
<keyword evidence="2" id="KW-1185">Reference proteome</keyword>
<protein>
    <submittedName>
        <fullName evidence="1">Uncharacterized protein</fullName>
    </submittedName>
</protein>
<comment type="caution">
    <text evidence="1">The sequence shown here is derived from an EMBL/GenBank/DDBJ whole genome shotgun (WGS) entry which is preliminary data.</text>
</comment>
<organism evidence="1 2">
    <name type="scientific">Favolaschia claudopus</name>
    <dbReference type="NCBI Taxonomy" id="2862362"/>
    <lineage>
        <taxon>Eukaryota</taxon>
        <taxon>Fungi</taxon>
        <taxon>Dikarya</taxon>
        <taxon>Basidiomycota</taxon>
        <taxon>Agaricomycotina</taxon>
        <taxon>Agaricomycetes</taxon>
        <taxon>Agaricomycetidae</taxon>
        <taxon>Agaricales</taxon>
        <taxon>Marasmiineae</taxon>
        <taxon>Mycenaceae</taxon>
        <taxon>Favolaschia</taxon>
    </lineage>
</organism>
<accession>A0AAW0AKH4</accession>
<reference evidence="1 2" key="1">
    <citation type="journal article" date="2024" name="J Genomics">
        <title>Draft genome sequencing and assembly of Favolaschia claudopus CIRM-BRFM 2984 isolated from oak limbs.</title>
        <authorList>
            <person name="Navarro D."/>
            <person name="Drula E."/>
            <person name="Chaduli D."/>
            <person name="Cazenave R."/>
            <person name="Ahrendt S."/>
            <person name="Wang J."/>
            <person name="Lipzen A."/>
            <person name="Daum C."/>
            <person name="Barry K."/>
            <person name="Grigoriev I.V."/>
            <person name="Favel A."/>
            <person name="Rosso M.N."/>
            <person name="Martin F."/>
        </authorList>
    </citation>
    <scope>NUCLEOTIDE SEQUENCE [LARGE SCALE GENOMIC DNA]</scope>
    <source>
        <strain evidence="1 2">CIRM-BRFM 2984</strain>
    </source>
</reference>
<proteinExistence type="predicted"/>